<feature type="compositionally biased region" description="Basic and acidic residues" evidence="1">
    <location>
        <begin position="131"/>
        <end position="141"/>
    </location>
</feature>
<dbReference type="EMBL" id="JACCKA010000062">
    <property type="protein sequence ID" value="NZA26793.1"/>
    <property type="molecule type" value="Genomic_DNA"/>
</dbReference>
<evidence type="ECO:0000313" key="3">
    <source>
        <dbReference type="Proteomes" id="UP000578091"/>
    </source>
</evidence>
<protein>
    <submittedName>
        <fullName evidence="2">Uncharacterized protein</fullName>
    </submittedName>
</protein>
<dbReference type="RefSeq" id="WP_180678580.1">
    <property type="nucleotide sequence ID" value="NZ_JACCKA010000062.1"/>
</dbReference>
<dbReference type="Proteomes" id="UP000578091">
    <property type="component" value="Unassembled WGS sequence"/>
</dbReference>
<feature type="compositionally biased region" description="Basic and acidic residues" evidence="1">
    <location>
        <begin position="148"/>
        <end position="159"/>
    </location>
</feature>
<keyword evidence="3" id="KW-1185">Reference proteome</keyword>
<feature type="compositionally biased region" description="Basic residues" evidence="1">
    <location>
        <begin position="162"/>
        <end position="173"/>
    </location>
</feature>
<gene>
    <name evidence="2" type="ORF">H0E84_10395</name>
</gene>
<dbReference type="AlphaFoldDB" id="A0A853JC24"/>
<evidence type="ECO:0000256" key="1">
    <source>
        <dbReference type="SAM" id="MobiDB-lite"/>
    </source>
</evidence>
<reference evidence="2 3" key="1">
    <citation type="submission" date="2020-07" db="EMBL/GenBank/DDBJ databases">
        <title>Luteimonas sp. SJ-92.</title>
        <authorList>
            <person name="Huang X.-X."/>
            <person name="Xu L."/>
            <person name="Sun J.-Q."/>
        </authorList>
    </citation>
    <scope>NUCLEOTIDE SEQUENCE [LARGE SCALE GENOMIC DNA]</scope>
    <source>
        <strain evidence="2 3">SJ-92</strain>
    </source>
</reference>
<feature type="region of interest" description="Disordered" evidence="1">
    <location>
        <begin position="126"/>
        <end position="173"/>
    </location>
</feature>
<accession>A0A853JC24</accession>
<organism evidence="2 3">
    <name type="scientific">Luteimonas salinisoli</name>
    <dbReference type="NCBI Taxonomy" id="2752307"/>
    <lineage>
        <taxon>Bacteria</taxon>
        <taxon>Pseudomonadati</taxon>
        <taxon>Pseudomonadota</taxon>
        <taxon>Gammaproteobacteria</taxon>
        <taxon>Lysobacterales</taxon>
        <taxon>Lysobacteraceae</taxon>
        <taxon>Luteimonas</taxon>
    </lineage>
</organism>
<proteinExistence type="predicted"/>
<sequence>MVDMPRPAADRPVPGTGMEQLQQEFETILRQESGLDPESCEELGQMFQQALEDAAASPDPGAMPDRASWMQAVEALQRSGDVDGDEVNDLIRRLNEALEPLERRESRLAIEFSRKMAAEGEAAALAWLRQQTDREKEDKAQEPAPFPRNDHPSLRDEVVNSRSRRLRGPPRNA</sequence>
<comment type="caution">
    <text evidence="2">The sequence shown here is derived from an EMBL/GenBank/DDBJ whole genome shotgun (WGS) entry which is preliminary data.</text>
</comment>
<evidence type="ECO:0000313" key="2">
    <source>
        <dbReference type="EMBL" id="NZA26793.1"/>
    </source>
</evidence>
<name>A0A853JC24_9GAMM</name>